<reference evidence="1 2" key="1">
    <citation type="journal article" date="2014" name="PLoS Genet.">
        <title>Analysis of the Phlebiopsis gigantea genome, transcriptome and secretome provides insight into its pioneer colonization strategies of wood.</title>
        <authorList>
            <person name="Hori C."/>
            <person name="Ishida T."/>
            <person name="Igarashi K."/>
            <person name="Samejima M."/>
            <person name="Suzuki H."/>
            <person name="Master E."/>
            <person name="Ferreira P."/>
            <person name="Ruiz-Duenas F.J."/>
            <person name="Held B."/>
            <person name="Canessa P."/>
            <person name="Larrondo L.F."/>
            <person name="Schmoll M."/>
            <person name="Druzhinina I.S."/>
            <person name="Kubicek C.P."/>
            <person name="Gaskell J.A."/>
            <person name="Kersten P."/>
            <person name="St John F."/>
            <person name="Glasner J."/>
            <person name="Sabat G."/>
            <person name="Splinter BonDurant S."/>
            <person name="Syed K."/>
            <person name="Yadav J."/>
            <person name="Mgbeahuruike A.C."/>
            <person name="Kovalchuk A."/>
            <person name="Asiegbu F.O."/>
            <person name="Lackner G."/>
            <person name="Hoffmeister D."/>
            <person name="Rencoret J."/>
            <person name="Gutierrez A."/>
            <person name="Sun H."/>
            <person name="Lindquist E."/>
            <person name="Barry K."/>
            <person name="Riley R."/>
            <person name="Grigoriev I.V."/>
            <person name="Henrissat B."/>
            <person name="Kues U."/>
            <person name="Berka R.M."/>
            <person name="Martinez A.T."/>
            <person name="Covert S.F."/>
            <person name="Blanchette R.A."/>
            <person name="Cullen D."/>
        </authorList>
    </citation>
    <scope>NUCLEOTIDE SEQUENCE [LARGE SCALE GENOMIC DNA]</scope>
    <source>
        <strain evidence="1 2">11061_1 CR5-6</strain>
    </source>
</reference>
<dbReference type="AlphaFoldDB" id="A0A0C3NXI7"/>
<dbReference type="EMBL" id="KN840458">
    <property type="protein sequence ID" value="KIP10129.1"/>
    <property type="molecule type" value="Genomic_DNA"/>
</dbReference>
<organism evidence="1 2">
    <name type="scientific">Phlebiopsis gigantea (strain 11061_1 CR5-6)</name>
    <name type="common">White-rot fungus</name>
    <name type="synonym">Peniophora gigantea</name>
    <dbReference type="NCBI Taxonomy" id="745531"/>
    <lineage>
        <taxon>Eukaryota</taxon>
        <taxon>Fungi</taxon>
        <taxon>Dikarya</taxon>
        <taxon>Basidiomycota</taxon>
        <taxon>Agaricomycotina</taxon>
        <taxon>Agaricomycetes</taxon>
        <taxon>Polyporales</taxon>
        <taxon>Phanerochaetaceae</taxon>
        <taxon>Phlebiopsis</taxon>
    </lineage>
</organism>
<sequence length="119" mass="13188">MTGHRAKPDDRSILHQDALIMAQSKINELTCKWHACEAVLNSWWTLNLSDLSSCGISIFHAITGMPIARVQSLEQGCTDCLLSSVLQSHDIRAQSTQLWSSDCILILVICLQAANQYGF</sequence>
<gene>
    <name evidence="1" type="ORF">PHLGIDRAFT_273771</name>
</gene>
<evidence type="ECO:0000313" key="2">
    <source>
        <dbReference type="Proteomes" id="UP000053257"/>
    </source>
</evidence>
<dbReference type="HOGENOM" id="CLU_2062330_0_0_1"/>
<proteinExistence type="predicted"/>
<evidence type="ECO:0000313" key="1">
    <source>
        <dbReference type="EMBL" id="KIP10129.1"/>
    </source>
</evidence>
<accession>A0A0C3NXI7</accession>
<protein>
    <submittedName>
        <fullName evidence="1">Uncharacterized protein</fullName>
    </submittedName>
</protein>
<dbReference type="Proteomes" id="UP000053257">
    <property type="component" value="Unassembled WGS sequence"/>
</dbReference>
<keyword evidence="2" id="KW-1185">Reference proteome</keyword>
<name>A0A0C3NXI7_PHLG1</name>